<organism evidence="2 3">
    <name type="scientific">Sinosporangium album</name>
    <dbReference type="NCBI Taxonomy" id="504805"/>
    <lineage>
        <taxon>Bacteria</taxon>
        <taxon>Bacillati</taxon>
        <taxon>Actinomycetota</taxon>
        <taxon>Actinomycetes</taxon>
        <taxon>Streptosporangiales</taxon>
        <taxon>Streptosporangiaceae</taxon>
        <taxon>Sinosporangium</taxon>
    </lineage>
</organism>
<reference evidence="2 3" key="1">
    <citation type="submission" date="2016-10" db="EMBL/GenBank/DDBJ databases">
        <authorList>
            <person name="de Groot N.N."/>
        </authorList>
    </citation>
    <scope>NUCLEOTIDE SEQUENCE [LARGE SCALE GENOMIC DNA]</scope>
    <source>
        <strain evidence="2 3">CPCC 201354</strain>
    </source>
</reference>
<gene>
    <name evidence="2" type="ORF">SAMN05421505_103316</name>
</gene>
<keyword evidence="2" id="KW-0808">Transferase</keyword>
<dbReference type="RefSeq" id="WP_245690795.1">
    <property type="nucleotide sequence ID" value="NZ_FNCN01000003.1"/>
</dbReference>
<name>A0A1G7TKE4_9ACTN</name>
<dbReference type="EMBL" id="FNCN01000003">
    <property type="protein sequence ID" value="SDG35796.1"/>
    <property type="molecule type" value="Genomic_DNA"/>
</dbReference>
<accession>A0A1G7TKE4</accession>
<dbReference type="GO" id="GO:0016747">
    <property type="term" value="F:acyltransferase activity, transferring groups other than amino-acyl groups"/>
    <property type="evidence" value="ECO:0007669"/>
    <property type="project" value="InterPro"/>
</dbReference>
<evidence type="ECO:0000259" key="1">
    <source>
        <dbReference type="PROSITE" id="PS51186"/>
    </source>
</evidence>
<dbReference type="STRING" id="504805.SAMN05421505_103316"/>
<dbReference type="AlphaFoldDB" id="A0A1G7TKE4"/>
<sequence length="277" mass="29409">MSAPELGAAWQATARACDRAEVEVRILHEIEEIEGIFQLFVEIWHPSPATPPITVDLMRAMSHAGNYVSGAFQGGKVVGGSVAFLATPPGITLHSHITGASVGRGIGFALKVHQRAWAMERGLERISWTYDPLVRRNAYFNLVKLGARPAEYLPRFYGAMDDAINAGDESDRILAEWQLNAPHVAAAAAGAASVPRVPGDAVVGLANKEGRPVIGDADGPTVLVAVPEDIESLRRTDPVAAGMWRGAVREVLGELMAGGAAVVGFTREAGYVVDRNG</sequence>
<dbReference type="Proteomes" id="UP000198923">
    <property type="component" value="Unassembled WGS sequence"/>
</dbReference>
<keyword evidence="3" id="KW-1185">Reference proteome</keyword>
<protein>
    <submittedName>
        <fullName evidence="2">Predicted acetyltransferase, GNAT superfamily</fullName>
    </submittedName>
</protein>
<evidence type="ECO:0000313" key="3">
    <source>
        <dbReference type="Proteomes" id="UP000198923"/>
    </source>
</evidence>
<dbReference type="PROSITE" id="PS51186">
    <property type="entry name" value="GNAT"/>
    <property type="match status" value="1"/>
</dbReference>
<feature type="domain" description="N-acetyltransferase" evidence="1">
    <location>
        <begin position="22"/>
        <end position="167"/>
    </location>
</feature>
<evidence type="ECO:0000313" key="2">
    <source>
        <dbReference type="EMBL" id="SDG35796.1"/>
    </source>
</evidence>
<dbReference type="SUPFAM" id="SSF55729">
    <property type="entry name" value="Acyl-CoA N-acyltransferases (Nat)"/>
    <property type="match status" value="1"/>
</dbReference>
<dbReference type="InterPro" id="IPR038764">
    <property type="entry name" value="GNAT_N_AcTrfase_prd"/>
</dbReference>
<dbReference type="PANTHER" id="PTHR41700">
    <property type="entry name" value="GCN5-RELATED N-ACETYLTRANSFERASE"/>
    <property type="match status" value="1"/>
</dbReference>
<dbReference type="InterPro" id="IPR016181">
    <property type="entry name" value="Acyl_CoA_acyltransferase"/>
</dbReference>
<dbReference type="InterPro" id="IPR000182">
    <property type="entry name" value="GNAT_dom"/>
</dbReference>
<proteinExistence type="predicted"/>
<dbReference type="PANTHER" id="PTHR41700:SF1">
    <property type="entry name" value="N-ACETYLTRANSFERASE DOMAIN-CONTAINING PROTEIN"/>
    <property type="match status" value="1"/>
</dbReference>